<accession>A0A2M7BEN4</accession>
<evidence type="ECO:0000313" key="10">
    <source>
        <dbReference type="Proteomes" id="UP000229631"/>
    </source>
</evidence>
<comment type="subunit">
    <text evidence="5 7">Monomer.</text>
</comment>
<feature type="binding site" evidence="5">
    <location>
        <begin position="136"/>
        <end position="137"/>
    </location>
    <ligand>
        <name>ATP</name>
        <dbReference type="ChEBI" id="CHEBI:30616"/>
    </ligand>
</feature>
<dbReference type="InterPro" id="IPR027417">
    <property type="entry name" value="P-loop_NTPase"/>
</dbReference>
<dbReference type="GO" id="GO:0004017">
    <property type="term" value="F:AMP kinase activity"/>
    <property type="evidence" value="ECO:0007669"/>
    <property type="project" value="UniProtKB-UniRule"/>
</dbReference>
<dbReference type="SUPFAM" id="SSF52540">
    <property type="entry name" value="P-loop containing nucleoside triphosphate hydrolases"/>
    <property type="match status" value="1"/>
</dbReference>
<dbReference type="PRINTS" id="PR00094">
    <property type="entry name" value="ADENYLTKNASE"/>
</dbReference>
<name>A0A2M7BEN4_9BACT</name>
<dbReference type="Proteomes" id="UP000229631">
    <property type="component" value="Unassembled WGS sequence"/>
</dbReference>
<feature type="binding site" evidence="5">
    <location>
        <position position="160"/>
    </location>
    <ligand>
        <name>AMP</name>
        <dbReference type="ChEBI" id="CHEBI:456215"/>
    </ligand>
</feature>
<dbReference type="GO" id="GO:0044209">
    <property type="term" value="P:AMP salvage"/>
    <property type="evidence" value="ECO:0007669"/>
    <property type="project" value="UniProtKB-UniRule"/>
</dbReference>
<comment type="catalytic activity">
    <reaction evidence="5 7">
        <text>AMP + ATP = 2 ADP</text>
        <dbReference type="Rhea" id="RHEA:12973"/>
        <dbReference type="ChEBI" id="CHEBI:30616"/>
        <dbReference type="ChEBI" id="CHEBI:456215"/>
        <dbReference type="ChEBI" id="CHEBI:456216"/>
        <dbReference type="EC" id="2.7.4.3"/>
    </reaction>
</comment>
<dbReference type="SUPFAM" id="SSF57774">
    <property type="entry name" value="Microbial and mitochondrial ADK, insert 'zinc finger' domain"/>
    <property type="match status" value="1"/>
</dbReference>
<dbReference type="GO" id="GO:0005737">
    <property type="term" value="C:cytoplasm"/>
    <property type="evidence" value="ECO:0007669"/>
    <property type="project" value="UniProtKB-SubCell"/>
</dbReference>
<dbReference type="InterPro" id="IPR007862">
    <property type="entry name" value="Adenylate_kinase_lid-dom"/>
</dbReference>
<feature type="binding site" evidence="5">
    <location>
        <position position="92"/>
    </location>
    <ligand>
        <name>AMP</name>
        <dbReference type="ChEBI" id="CHEBI:456215"/>
    </ligand>
</feature>
<comment type="similarity">
    <text evidence="5 6">Belongs to the adenylate kinase family.</text>
</comment>
<evidence type="ECO:0000256" key="1">
    <source>
        <dbReference type="ARBA" id="ARBA00022679"/>
    </source>
</evidence>
<dbReference type="Pfam" id="PF00406">
    <property type="entry name" value="ADK"/>
    <property type="match status" value="1"/>
</dbReference>
<evidence type="ECO:0000256" key="3">
    <source>
        <dbReference type="ARBA" id="ARBA00022741"/>
    </source>
</evidence>
<evidence type="ECO:0000259" key="8">
    <source>
        <dbReference type="Pfam" id="PF05191"/>
    </source>
</evidence>
<evidence type="ECO:0000256" key="2">
    <source>
        <dbReference type="ARBA" id="ARBA00022727"/>
    </source>
</evidence>
<dbReference type="PROSITE" id="PS00113">
    <property type="entry name" value="ADENYLATE_KINASE"/>
    <property type="match status" value="1"/>
</dbReference>
<dbReference type="InterPro" id="IPR006259">
    <property type="entry name" value="Adenyl_kin_sub"/>
</dbReference>
<dbReference type="GO" id="GO:0005524">
    <property type="term" value="F:ATP binding"/>
    <property type="evidence" value="ECO:0007669"/>
    <property type="project" value="UniProtKB-UniRule"/>
</dbReference>
<reference evidence="10" key="1">
    <citation type="submission" date="2017-09" db="EMBL/GenBank/DDBJ databases">
        <title>Depth-based differentiation of microbial function through sediment-hosted aquifers and enrichment of novel symbionts in the deep terrestrial subsurface.</title>
        <authorList>
            <person name="Probst A.J."/>
            <person name="Ladd B."/>
            <person name="Jarett J.K."/>
            <person name="Geller-Mcgrath D.E."/>
            <person name="Sieber C.M.K."/>
            <person name="Emerson J.B."/>
            <person name="Anantharaman K."/>
            <person name="Thomas B.C."/>
            <person name="Malmstrom R."/>
            <person name="Stieglmeier M."/>
            <person name="Klingl A."/>
            <person name="Woyke T."/>
            <person name="Ryan C.M."/>
            <person name="Banfield J.F."/>
        </authorList>
    </citation>
    <scope>NUCLEOTIDE SEQUENCE [LARGE SCALE GENOMIC DNA]</scope>
</reference>
<keyword evidence="5" id="KW-0963">Cytoplasm</keyword>
<feature type="binding site" evidence="5">
    <location>
        <begin position="57"/>
        <end position="59"/>
    </location>
    <ligand>
        <name>AMP</name>
        <dbReference type="ChEBI" id="CHEBI:456215"/>
    </ligand>
</feature>
<evidence type="ECO:0000256" key="6">
    <source>
        <dbReference type="RuleBase" id="RU003330"/>
    </source>
</evidence>
<evidence type="ECO:0000256" key="7">
    <source>
        <dbReference type="RuleBase" id="RU003331"/>
    </source>
</evidence>
<dbReference type="Gene3D" id="3.40.50.300">
    <property type="entry name" value="P-loop containing nucleotide triphosphate hydrolases"/>
    <property type="match status" value="1"/>
</dbReference>
<feature type="binding site" evidence="5">
    <location>
        <position position="171"/>
    </location>
    <ligand>
        <name>AMP</name>
        <dbReference type="ChEBI" id="CHEBI:456215"/>
    </ligand>
</feature>
<keyword evidence="5 7" id="KW-0067">ATP-binding</keyword>
<feature type="binding site" evidence="5">
    <location>
        <position position="153"/>
    </location>
    <ligand>
        <name>Zn(2+)</name>
        <dbReference type="ChEBI" id="CHEBI:29105"/>
        <note>structural</note>
    </ligand>
</feature>
<keyword evidence="2 5" id="KW-0545">Nucleotide biosynthesis</keyword>
<comment type="caution">
    <text evidence="5">Lacks conserved residue(s) required for the propagation of feature annotation.</text>
</comment>
<dbReference type="InterPro" id="IPR036193">
    <property type="entry name" value="ADK_active_lid_dom_sf"/>
</dbReference>
<keyword evidence="1 5" id="KW-0808">Transferase</keyword>
<feature type="domain" description="Adenylate kinase active site lid" evidence="8">
    <location>
        <begin position="127"/>
        <end position="162"/>
    </location>
</feature>
<feature type="binding site" evidence="5">
    <location>
        <position position="36"/>
    </location>
    <ligand>
        <name>AMP</name>
        <dbReference type="ChEBI" id="CHEBI:456215"/>
    </ligand>
</feature>
<protein>
    <recommendedName>
        <fullName evidence="5 7">Adenylate kinase</fullName>
        <shortName evidence="5">AK</shortName>
        <ecNumber evidence="5 7">2.7.4.3</ecNumber>
    </recommendedName>
    <alternativeName>
        <fullName evidence="5">ATP-AMP transphosphorylase</fullName>
    </alternativeName>
    <alternativeName>
        <fullName evidence="5">ATP:AMP phosphotransferase</fullName>
    </alternativeName>
    <alternativeName>
        <fullName evidence="5">Adenylate monophosphate kinase</fullName>
    </alternativeName>
</protein>
<comment type="subcellular location">
    <subcellularLocation>
        <location evidence="5 7">Cytoplasm</location>
    </subcellularLocation>
</comment>
<gene>
    <name evidence="5" type="primary">adk</name>
    <name evidence="9" type="ORF">COS54_00930</name>
</gene>
<feature type="binding site" evidence="5">
    <location>
        <position position="130"/>
    </location>
    <ligand>
        <name>Zn(2+)</name>
        <dbReference type="ChEBI" id="CHEBI:29105"/>
        <note>structural</note>
    </ligand>
</feature>
<dbReference type="AlphaFoldDB" id="A0A2M7BEN4"/>
<feature type="binding site" evidence="5">
    <location>
        <begin position="85"/>
        <end position="88"/>
    </location>
    <ligand>
        <name>AMP</name>
        <dbReference type="ChEBI" id="CHEBI:456215"/>
    </ligand>
</feature>
<comment type="caution">
    <text evidence="9">The sequence shown here is derived from an EMBL/GenBank/DDBJ whole genome shotgun (WGS) entry which is preliminary data.</text>
</comment>
<dbReference type="CDD" id="cd01428">
    <property type="entry name" value="ADK"/>
    <property type="match status" value="1"/>
</dbReference>
<dbReference type="HAMAP" id="MF_00235">
    <property type="entry name" value="Adenylate_kinase_Adk"/>
    <property type="match status" value="1"/>
</dbReference>
<keyword evidence="5" id="KW-0479">Metal-binding</keyword>
<comment type="function">
    <text evidence="5">Catalyzes the reversible transfer of the terminal phosphate group between ATP and AMP. Plays an important role in cellular energy homeostasis and in adenine nucleotide metabolism.</text>
</comment>
<dbReference type="PANTHER" id="PTHR23359">
    <property type="entry name" value="NUCLEOTIDE KINASE"/>
    <property type="match status" value="1"/>
</dbReference>
<keyword evidence="4 5" id="KW-0418">Kinase</keyword>
<keyword evidence="3 5" id="KW-0547">Nucleotide-binding</keyword>
<proteinExistence type="inferred from homology"/>
<dbReference type="UniPathway" id="UPA00588">
    <property type="reaction ID" value="UER00649"/>
</dbReference>
<dbReference type="EC" id="2.7.4.3" evidence="5 7"/>
<keyword evidence="5" id="KW-0862">Zinc</keyword>
<evidence type="ECO:0000313" key="9">
    <source>
        <dbReference type="EMBL" id="PIV01547.1"/>
    </source>
</evidence>
<feature type="region of interest" description="LID" evidence="5">
    <location>
        <begin position="126"/>
        <end position="163"/>
    </location>
</feature>
<dbReference type="GO" id="GO:0008270">
    <property type="term" value="F:zinc ion binding"/>
    <property type="evidence" value="ECO:0007669"/>
    <property type="project" value="UniProtKB-UniRule"/>
</dbReference>
<evidence type="ECO:0000256" key="4">
    <source>
        <dbReference type="ARBA" id="ARBA00022777"/>
    </source>
</evidence>
<feature type="binding site" evidence="5">
    <location>
        <position position="133"/>
    </location>
    <ligand>
        <name>Zn(2+)</name>
        <dbReference type="ChEBI" id="CHEBI:29105"/>
        <note>structural</note>
    </ligand>
</feature>
<dbReference type="InterPro" id="IPR000850">
    <property type="entry name" value="Adenylat/UMP-CMP_kin"/>
</dbReference>
<dbReference type="NCBIfam" id="TIGR01351">
    <property type="entry name" value="adk"/>
    <property type="match status" value="1"/>
</dbReference>
<feature type="binding site" evidence="5">
    <location>
        <position position="150"/>
    </location>
    <ligand>
        <name>Zn(2+)</name>
        <dbReference type="ChEBI" id="CHEBI:29105"/>
        <note>structural</note>
    </ligand>
</feature>
<sequence length="221" mass="25299">MNILIIGPQGSGKGTQAEKLIEKFKMAHIEMGGLLRTIARKDSPLGNQVKNFIDNGRLVTDEITIRVLNNYLQGFGRIENVLFDGFPRVLSQAQYFEKFLAEKEKKLDVVIFLTLPREEIFKRLANRRTCEKCGKVFNILTKPPKVEGICDFCGGNLIIRIDETPEKISERLSQFEEQTIPMINFFKEKGIVEEVDGNRPIDIIFQDIIGRLKKRNLIKDA</sequence>
<dbReference type="Pfam" id="PF05191">
    <property type="entry name" value="ADK_lid"/>
    <property type="match status" value="1"/>
</dbReference>
<dbReference type="InterPro" id="IPR033690">
    <property type="entry name" value="Adenylat_kinase_CS"/>
</dbReference>
<feature type="binding site" evidence="5">
    <location>
        <position position="199"/>
    </location>
    <ligand>
        <name>ATP</name>
        <dbReference type="ChEBI" id="CHEBI:30616"/>
    </ligand>
</feature>
<feature type="binding site" evidence="5">
    <location>
        <begin position="10"/>
        <end position="15"/>
    </location>
    <ligand>
        <name>ATP</name>
        <dbReference type="ChEBI" id="CHEBI:30616"/>
    </ligand>
</feature>
<feature type="region of interest" description="NMP" evidence="5">
    <location>
        <begin position="30"/>
        <end position="59"/>
    </location>
</feature>
<feature type="binding site" evidence="5">
    <location>
        <position position="127"/>
    </location>
    <ligand>
        <name>ATP</name>
        <dbReference type="ChEBI" id="CHEBI:30616"/>
    </ligand>
</feature>
<dbReference type="EMBL" id="PEVC01000019">
    <property type="protein sequence ID" value="PIV01547.1"/>
    <property type="molecule type" value="Genomic_DNA"/>
</dbReference>
<organism evidence="9 10">
    <name type="scientific">Candidatus Shapirobacteria bacterium CG03_land_8_20_14_0_80_39_12</name>
    <dbReference type="NCBI Taxonomy" id="1974879"/>
    <lineage>
        <taxon>Bacteria</taxon>
        <taxon>Candidatus Shapironibacteriota</taxon>
    </lineage>
</organism>
<comment type="domain">
    <text evidence="5">Consists of three domains, a large central CORE domain and two small peripheral domains, NMPbind and LID, which undergo movements during catalysis. The LID domain closes over the site of phosphoryl transfer upon ATP binding. Assembling and dissambling the active center during each catalytic cycle provides an effective means to prevent ATP hydrolysis. Some bacteria have evolved a zinc-coordinating structure that stabilizes the LID domain.</text>
</comment>
<comment type="pathway">
    <text evidence="5">Purine metabolism; AMP biosynthesis via salvage pathway; AMP from ADP: step 1/1.</text>
</comment>
<evidence type="ECO:0000256" key="5">
    <source>
        <dbReference type="HAMAP-Rule" id="MF_00235"/>
    </source>
</evidence>